<organism evidence="9 10">
    <name type="scientific">Psychrosphaera haliotis</name>
    <dbReference type="NCBI Taxonomy" id="555083"/>
    <lineage>
        <taxon>Bacteria</taxon>
        <taxon>Pseudomonadati</taxon>
        <taxon>Pseudomonadota</taxon>
        <taxon>Gammaproteobacteria</taxon>
        <taxon>Alteromonadales</taxon>
        <taxon>Pseudoalteromonadaceae</taxon>
        <taxon>Psychrosphaera</taxon>
    </lineage>
</organism>
<sequence length="182" mass="20599">MSAFLLAYIAGLCILIFVLSYLGWYREVFFALKFDWLWTEPYRLITPAIMHLSAVHLLFNLAWWWYLGGRVEKTLGYQTLIQVFLISALASNVLQVLLVNDQFAGLSGVNYALAGFVWVCGTVHKSTRLYLPNNLFVFLIVWMLVGFVDVLPIPMANWAHLGGLLAGMLLGLLLVKRSVKTI</sequence>
<dbReference type="Gene3D" id="1.20.1540.10">
    <property type="entry name" value="Rhomboid-like"/>
    <property type="match status" value="1"/>
</dbReference>
<evidence type="ECO:0000256" key="6">
    <source>
        <dbReference type="ARBA" id="ARBA00023136"/>
    </source>
</evidence>
<feature type="transmembrane region" description="Helical" evidence="7">
    <location>
        <begin position="79"/>
        <end position="98"/>
    </location>
</feature>
<feature type="transmembrane region" description="Helical" evidence="7">
    <location>
        <begin position="44"/>
        <end position="67"/>
    </location>
</feature>
<evidence type="ECO:0000313" key="10">
    <source>
        <dbReference type="Proteomes" id="UP000439994"/>
    </source>
</evidence>
<feature type="transmembrane region" description="Helical" evidence="7">
    <location>
        <begin position="135"/>
        <end position="152"/>
    </location>
</feature>
<dbReference type="Proteomes" id="UP000439994">
    <property type="component" value="Unassembled WGS sequence"/>
</dbReference>
<proteinExistence type="predicted"/>
<evidence type="ECO:0000256" key="1">
    <source>
        <dbReference type="ARBA" id="ARBA00004141"/>
    </source>
</evidence>
<evidence type="ECO:0000259" key="8">
    <source>
        <dbReference type="Pfam" id="PF01694"/>
    </source>
</evidence>
<keyword evidence="9" id="KW-0378">Hydrolase</keyword>
<name>A0A6N8FAS2_9GAMM</name>
<evidence type="ECO:0000313" key="9">
    <source>
        <dbReference type="EMBL" id="MUH73553.1"/>
    </source>
</evidence>
<feature type="transmembrane region" description="Helical" evidence="7">
    <location>
        <begin position="158"/>
        <end position="175"/>
    </location>
</feature>
<keyword evidence="2" id="KW-1003">Cell membrane</keyword>
<protein>
    <submittedName>
        <fullName evidence="9">Rhomboid family intramembrane serine protease</fullName>
    </submittedName>
</protein>
<evidence type="ECO:0000256" key="5">
    <source>
        <dbReference type="ARBA" id="ARBA00022989"/>
    </source>
</evidence>
<dbReference type="GO" id="GO:0004252">
    <property type="term" value="F:serine-type endopeptidase activity"/>
    <property type="evidence" value="ECO:0007669"/>
    <property type="project" value="InterPro"/>
</dbReference>
<comment type="subcellular location">
    <subcellularLocation>
        <location evidence="1">Membrane</location>
        <topology evidence="1">Multi-pass membrane protein</topology>
    </subcellularLocation>
</comment>
<keyword evidence="10" id="KW-1185">Reference proteome</keyword>
<feature type="transmembrane region" description="Helical" evidence="7">
    <location>
        <begin position="104"/>
        <end position="123"/>
    </location>
</feature>
<keyword evidence="9" id="KW-0645">Protease</keyword>
<dbReference type="InterPro" id="IPR022764">
    <property type="entry name" value="Peptidase_S54_rhomboid_dom"/>
</dbReference>
<dbReference type="PANTHER" id="PTHR43066">
    <property type="entry name" value="RHOMBOID-RELATED PROTEIN"/>
    <property type="match status" value="1"/>
</dbReference>
<evidence type="ECO:0000256" key="2">
    <source>
        <dbReference type="ARBA" id="ARBA00022475"/>
    </source>
</evidence>
<dbReference type="RefSeq" id="WP_330997831.1">
    <property type="nucleotide sequence ID" value="NZ_WOCD01000005.1"/>
</dbReference>
<dbReference type="Pfam" id="PF01694">
    <property type="entry name" value="Rhomboid"/>
    <property type="match status" value="1"/>
</dbReference>
<reference evidence="9 10" key="1">
    <citation type="submission" date="2019-11" db="EMBL/GenBank/DDBJ databases">
        <title>P. haliotis isolates from Z. marina roots.</title>
        <authorList>
            <person name="Cohen M."/>
            <person name="Jospin G."/>
            <person name="Eisen J.A."/>
            <person name="Coil D.A."/>
        </authorList>
    </citation>
    <scope>NUCLEOTIDE SEQUENCE [LARGE SCALE GENOMIC DNA]</scope>
    <source>
        <strain evidence="9 10">UCD-MCMsp1aY</strain>
    </source>
</reference>
<accession>A0A6N8FAS2</accession>
<dbReference type="EMBL" id="WOCD01000005">
    <property type="protein sequence ID" value="MUH73553.1"/>
    <property type="molecule type" value="Genomic_DNA"/>
</dbReference>
<comment type="caution">
    <text evidence="9">The sequence shown here is derived from an EMBL/GenBank/DDBJ whole genome shotgun (WGS) entry which is preliminary data.</text>
</comment>
<keyword evidence="4 7" id="KW-0812">Transmembrane</keyword>
<keyword evidence="6 7" id="KW-0472">Membrane</keyword>
<keyword evidence="5 7" id="KW-1133">Transmembrane helix</keyword>
<gene>
    <name evidence="9" type="ORF">GNP35_14285</name>
</gene>
<evidence type="ECO:0000256" key="4">
    <source>
        <dbReference type="ARBA" id="ARBA00022692"/>
    </source>
</evidence>
<keyword evidence="3" id="KW-0997">Cell inner membrane</keyword>
<dbReference type="GO" id="GO:0016020">
    <property type="term" value="C:membrane"/>
    <property type="evidence" value="ECO:0007669"/>
    <property type="project" value="UniProtKB-SubCell"/>
</dbReference>
<dbReference type="SUPFAM" id="SSF144091">
    <property type="entry name" value="Rhomboid-like"/>
    <property type="match status" value="1"/>
</dbReference>
<dbReference type="PANTHER" id="PTHR43066:SF26">
    <property type="entry name" value="RHOMBOID PROTEASE GLPG"/>
    <property type="match status" value="1"/>
</dbReference>
<dbReference type="GO" id="GO:0006508">
    <property type="term" value="P:proteolysis"/>
    <property type="evidence" value="ECO:0007669"/>
    <property type="project" value="UniProtKB-KW"/>
</dbReference>
<feature type="transmembrane region" description="Helical" evidence="7">
    <location>
        <begin position="5"/>
        <end position="24"/>
    </location>
</feature>
<dbReference type="InterPro" id="IPR035952">
    <property type="entry name" value="Rhomboid-like_sf"/>
</dbReference>
<evidence type="ECO:0000256" key="7">
    <source>
        <dbReference type="SAM" id="Phobius"/>
    </source>
</evidence>
<dbReference type="AlphaFoldDB" id="A0A6N8FAS2"/>
<feature type="domain" description="Peptidase S54 rhomboid" evidence="8">
    <location>
        <begin position="40"/>
        <end position="176"/>
    </location>
</feature>
<evidence type="ECO:0000256" key="3">
    <source>
        <dbReference type="ARBA" id="ARBA00022519"/>
    </source>
</evidence>